<name>A0ACC2NLW5_9HYME</name>
<proteinExistence type="predicted"/>
<protein>
    <submittedName>
        <fullName evidence="1">Uncharacterized protein</fullName>
    </submittedName>
</protein>
<dbReference type="Proteomes" id="UP001239111">
    <property type="component" value="Chromosome 3"/>
</dbReference>
<accession>A0ACC2NLW5</accession>
<keyword evidence="2" id="KW-1185">Reference proteome</keyword>
<reference evidence="1" key="1">
    <citation type="submission" date="2023-04" db="EMBL/GenBank/DDBJ databases">
        <title>A chromosome-level genome assembly of the parasitoid wasp Eretmocerus hayati.</title>
        <authorList>
            <person name="Zhong Y."/>
            <person name="Liu S."/>
            <person name="Liu Y."/>
        </authorList>
    </citation>
    <scope>NUCLEOTIDE SEQUENCE</scope>
    <source>
        <strain evidence="1">ZJU_SS_LIU_2023</strain>
    </source>
</reference>
<sequence length="109" mass="12405">MDLLSNRMENDEFGGTLESSADLEIPLIKSSQRELEHKNLVVGDSVSSVKEELRLRIRSSTQKDVRDSIDSHHKILDLTNRVRFLEEDSNELQPDKKKTKQSDIATPAT</sequence>
<evidence type="ECO:0000313" key="1">
    <source>
        <dbReference type="EMBL" id="KAJ8671896.1"/>
    </source>
</evidence>
<evidence type="ECO:0000313" key="2">
    <source>
        <dbReference type="Proteomes" id="UP001239111"/>
    </source>
</evidence>
<comment type="caution">
    <text evidence="1">The sequence shown here is derived from an EMBL/GenBank/DDBJ whole genome shotgun (WGS) entry which is preliminary data.</text>
</comment>
<organism evidence="1 2">
    <name type="scientific">Eretmocerus hayati</name>
    <dbReference type="NCBI Taxonomy" id="131215"/>
    <lineage>
        <taxon>Eukaryota</taxon>
        <taxon>Metazoa</taxon>
        <taxon>Ecdysozoa</taxon>
        <taxon>Arthropoda</taxon>
        <taxon>Hexapoda</taxon>
        <taxon>Insecta</taxon>
        <taxon>Pterygota</taxon>
        <taxon>Neoptera</taxon>
        <taxon>Endopterygota</taxon>
        <taxon>Hymenoptera</taxon>
        <taxon>Apocrita</taxon>
        <taxon>Proctotrupomorpha</taxon>
        <taxon>Chalcidoidea</taxon>
        <taxon>Aphelinidae</taxon>
        <taxon>Aphelininae</taxon>
        <taxon>Eretmocerus</taxon>
    </lineage>
</organism>
<dbReference type="EMBL" id="CM056743">
    <property type="protein sequence ID" value="KAJ8671896.1"/>
    <property type="molecule type" value="Genomic_DNA"/>
</dbReference>
<gene>
    <name evidence="1" type="ORF">QAD02_003155</name>
</gene>